<name>A0ABU6YDZ3_9FABA</name>
<evidence type="ECO:0000313" key="2">
    <source>
        <dbReference type="Proteomes" id="UP001341840"/>
    </source>
</evidence>
<gene>
    <name evidence="1" type="ORF">PIB30_042141</name>
</gene>
<dbReference type="Proteomes" id="UP001341840">
    <property type="component" value="Unassembled WGS sequence"/>
</dbReference>
<reference evidence="1 2" key="1">
    <citation type="journal article" date="2023" name="Plants (Basel)">
        <title>Bridging the Gap: Combining Genomics and Transcriptomics Approaches to Understand Stylosanthes scabra, an Orphan Legume from the Brazilian Caatinga.</title>
        <authorList>
            <person name="Ferreira-Neto J.R.C."/>
            <person name="da Silva M.D."/>
            <person name="Binneck E."/>
            <person name="de Melo N.F."/>
            <person name="da Silva R.H."/>
            <person name="de Melo A.L.T.M."/>
            <person name="Pandolfi V."/>
            <person name="Bustamante F.O."/>
            <person name="Brasileiro-Vidal A.C."/>
            <person name="Benko-Iseppon A.M."/>
        </authorList>
    </citation>
    <scope>NUCLEOTIDE SEQUENCE [LARGE SCALE GENOMIC DNA]</scope>
    <source>
        <tissue evidence="1">Leaves</tissue>
    </source>
</reference>
<organism evidence="1 2">
    <name type="scientific">Stylosanthes scabra</name>
    <dbReference type="NCBI Taxonomy" id="79078"/>
    <lineage>
        <taxon>Eukaryota</taxon>
        <taxon>Viridiplantae</taxon>
        <taxon>Streptophyta</taxon>
        <taxon>Embryophyta</taxon>
        <taxon>Tracheophyta</taxon>
        <taxon>Spermatophyta</taxon>
        <taxon>Magnoliopsida</taxon>
        <taxon>eudicotyledons</taxon>
        <taxon>Gunneridae</taxon>
        <taxon>Pentapetalae</taxon>
        <taxon>rosids</taxon>
        <taxon>fabids</taxon>
        <taxon>Fabales</taxon>
        <taxon>Fabaceae</taxon>
        <taxon>Papilionoideae</taxon>
        <taxon>50 kb inversion clade</taxon>
        <taxon>dalbergioids sensu lato</taxon>
        <taxon>Dalbergieae</taxon>
        <taxon>Pterocarpus clade</taxon>
        <taxon>Stylosanthes</taxon>
    </lineage>
</organism>
<sequence length="341" mass="38550">MVDANDIMHSSSLNNNEENGGLIPLEEKDIQGGVNAYGQREEKQVITWYLVWVKFWGLPENFKTLEVAWKLHAGIGRVVDVGLFDLKGREVRFFKARVELEEAMIISLALMFMEDLKENNLKEDKVGEWAKAIQIDVRVEGKAGVKHADKENDRSKENPTLILSSQEEAQRDINDTRSVNNLVGVLTERQASIATGNVHIKRFKRLKSKACGSGAVKRTGLANPWVKRRVSGDDGFTAKFFQFYWDNVGEDMHKVVSSFFGGWRILKAFNHTQICPIAKVPGAKDITQRGLERRMAWISWDELMRPKKEGVQGFESAKSDIARKAVLASHYKVGLSPLSYV</sequence>
<proteinExistence type="predicted"/>
<dbReference type="EMBL" id="JASCZI010241893">
    <property type="protein sequence ID" value="MED6208116.1"/>
    <property type="molecule type" value="Genomic_DNA"/>
</dbReference>
<comment type="caution">
    <text evidence="1">The sequence shown here is derived from an EMBL/GenBank/DDBJ whole genome shotgun (WGS) entry which is preliminary data.</text>
</comment>
<keyword evidence="2" id="KW-1185">Reference proteome</keyword>
<evidence type="ECO:0000313" key="1">
    <source>
        <dbReference type="EMBL" id="MED6208116.1"/>
    </source>
</evidence>
<accession>A0ABU6YDZ3</accession>
<protein>
    <submittedName>
        <fullName evidence="1">Uncharacterized protein</fullName>
    </submittedName>
</protein>